<name>A0A8H2WPG3_9AGAM</name>
<comment type="caution">
    <text evidence="2">The sequence shown here is derived from an EMBL/GenBank/DDBJ whole genome shotgun (WGS) entry which is preliminary data.</text>
</comment>
<organism evidence="2 3">
    <name type="scientific">Rhizoctonia solani</name>
    <dbReference type="NCBI Taxonomy" id="456999"/>
    <lineage>
        <taxon>Eukaryota</taxon>
        <taxon>Fungi</taxon>
        <taxon>Dikarya</taxon>
        <taxon>Basidiomycota</taxon>
        <taxon>Agaricomycotina</taxon>
        <taxon>Agaricomycetes</taxon>
        <taxon>Cantharellales</taxon>
        <taxon>Ceratobasidiaceae</taxon>
        <taxon>Rhizoctonia</taxon>
    </lineage>
</organism>
<dbReference type="EMBL" id="CAJMWT010001306">
    <property type="protein sequence ID" value="CAE6391334.1"/>
    <property type="molecule type" value="Genomic_DNA"/>
</dbReference>
<proteinExistence type="predicted"/>
<accession>A0A8H2WPG3</accession>
<evidence type="ECO:0000313" key="2">
    <source>
        <dbReference type="EMBL" id="CAE6391334.1"/>
    </source>
</evidence>
<reference evidence="2" key="1">
    <citation type="submission" date="2021-01" db="EMBL/GenBank/DDBJ databases">
        <authorList>
            <person name="Kaushik A."/>
        </authorList>
    </citation>
    <scope>NUCLEOTIDE SEQUENCE</scope>
    <source>
        <strain evidence="2">AG2-2IIIB</strain>
    </source>
</reference>
<dbReference type="AlphaFoldDB" id="A0A8H2WPG3"/>
<sequence>MPVQTEIQGFFKGMIKSSGYIKYFRHQCTTLLQICRYFGAFAVMTEDENHHSFHKFVAIVNQALQAVANAADNDQKKEVLQGQLNQVVKDLETYCKTLKETRTLSFDDYDPIALMVDAQIKDKERGIKMATLEKLKKVATVKNDVVFFIHDGGNTVNQKYPKLVAIDGEEVVVLKGAGGFLYHARHVVNQLGMITGAGIFQLDPATSTKARVNAKLEEYDGVQILVNARAFICAEQERLSPRGWLVEIHPASETPPENVVEAAKIRRKIIYELPPDSTPSHPSAVNNNAAVRVKAMVDKIEKEEKEAKNRNKELEKKKGFLSKVFGR</sequence>
<evidence type="ECO:0000313" key="3">
    <source>
        <dbReference type="Proteomes" id="UP000663843"/>
    </source>
</evidence>
<evidence type="ECO:0000256" key="1">
    <source>
        <dbReference type="SAM" id="Coils"/>
    </source>
</evidence>
<feature type="coiled-coil region" evidence="1">
    <location>
        <begin position="286"/>
        <end position="324"/>
    </location>
</feature>
<dbReference type="Proteomes" id="UP000663843">
    <property type="component" value="Unassembled WGS sequence"/>
</dbReference>
<dbReference type="OrthoDB" id="3156967at2759"/>
<protein>
    <submittedName>
        <fullName evidence="2">Uncharacterized protein</fullName>
    </submittedName>
</protein>
<keyword evidence="1" id="KW-0175">Coiled coil</keyword>
<gene>
    <name evidence="2" type="ORF">RDB_LOCUS30485</name>
</gene>